<dbReference type="SUPFAM" id="SSF56801">
    <property type="entry name" value="Acetyl-CoA synthetase-like"/>
    <property type="match status" value="1"/>
</dbReference>
<dbReference type="EMBL" id="JACCFH010000001">
    <property type="protein sequence ID" value="NYG35031.1"/>
    <property type="molecule type" value="Genomic_DNA"/>
</dbReference>
<dbReference type="InterPro" id="IPR045851">
    <property type="entry name" value="AMP-bd_C_sf"/>
</dbReference>
<proteinExistence type="inferred from homology"/>
<dbReference type="NCBIfam" id="NF005426">
    <property type="entry name" value="PRK07008.1"/>
    <property type="match status" value="1"/>
</dbReference>
<keyword evidence="4" id="KW-0443">Lipid metabolism</keyword>
<comment type="similarity">
    <text evidence="1">Belongs to the ATP-dependent AMP-binding enzyme family.</text>
</comment>
<evidence type="ECO:0000256" key="4">
    <source>
        <dbReference type="ARBA" id="ARBA00023098"/>
    </source>
</evidence>
<dbReference type="PANTHER" id="PTHR43859">
    <property type="entry name" value="ACYL-ACTIVATING ENZYME"/>
    <property type="match status" value="1"/>
</dbReference>
<dbReference type="PROSITE" id="PS00455">
    <property type="entry name" value="AMP_BINDING"/>
    <property type="match status" value="1"/>
</dbReference>
<comment type="caution">
    <text evidence="8">The sequence shown here is derived from an EMBL/GenBank/DDBJ whole genome shotgun (WGS) entry which is preliminary data.</text>
</comment>
<feature type="domain" description="AMP-binding enzyme C-terminal" evidence="7">
    <location>
        <begin position="456"/>
        <end position="530"/>
    </location>
</feature>
<dbReference type="RefSeq" id="WP_179635594.1">
    <property type="nucleotide sequence ID" value="NZ_JACCFH010000001.1"/>
</dbReference>
<dbReference type="NCBIfam" id="NF004837">
    <property type="entry name" value="PRK06187.1"/>
    <property type="match status" value="1"/>
</dbReference>
<feature type="chain" id="PRO_5030847630" evidence="5">
    <location>
        <begin position="23"/>
        <end position="548"/>
    </location>
</feature>
<evidence type="ECO:0000313" key="9">
    <source>
        <dbReference type="Proteomes" id="UP000518288"/>
    </source>
</evidence>
<dbReference type="InterPro" id="IPR020845">
    <property type="entry name" value="AMP-binding_CS"/>
</dbReference>
<evidence type="ECO:0000256" key="5">
    <source>
        <dbReference type="SAM" id="SignalP"/>
    </source>
</evidence>
<accession>A0A7Y9R0P0</accession>
<protein>
    <submittedName>
        <fullName evidence="8">Fatty-acyl-CoA synthase</fullName>
        <ecNumber evidence="8">6.2.1.-</ecNumber>
    </submittedName>
</protein>
<evidence type="ECO:0000259" key="7">
    <source>
        <dbReference type="Pfam" id="PF13193"/>
    </source>
</evidence>
<evidence type="ECO:0000259" key="6">
    <source>
        <dbReference type="Pfam" id="PF00501"/>
    </source>
</evidence>
<dbReference type="GO" id="GO:0016874">
    <property type="term" value="F:ligase activity"/>
    <property type="evidence" value="ECO:0007669"/>
    <property type="project" value="UniProtKB-KW"/>
</dbReference>
<keyword evidence="5" id="KW-0732">Signal</keyword>
<keyword evidence="9" id="KW-1185">Reference proteome</keyword>
<dbReference type="EC" id="6.2.1.-" evidence="8"/>
<dbReference type="Gene3D" id="3.40.50.12780">
    <property type="entry name" value="N-terminal domain of ligase-like"/>
    <property type="match status" value="1"/>
</dbReference>
<dbReference type="Gene3D" id="3.30.300.30">
    <property type="match status" value="1"/>
</dbReference>
<evidence type="ECO:0000256" key="1">
    <source>
        <dbReference type="ARBA" id="ARBA00006432"/>
    </source>
</evidence>
<feature type="domain" description="AMP-dependent synthetase/ligase" evidence="6">
    <location>
        <begin position="22"/>
        <end position="403"/>
    </location>
</feature>
<reference evidence="8 9" key="1">
    <citation type="submission" date="2020-07" db="EMBL/GenBank/DDBJ databases">
        <title>Genomic Encyclopedia of Archaeal and Bacterial Type Strains, Phase II (KMG-II): from individual species to whole genera.</title>
        <authorList>
            <person name="Goeker M."/>
        </authorList>
    </citation>
    <scope>NUCLEOTIDE SEQUENCE [LARGE SCALE GENOMIC DNA]</scope>
    <source>
        <strain evidence="8 9">DSM 21226</strain>
    </source>
</reference>
<dbReference type="Pfam" id="PF13193">
    <property type="entry name" value="AMP-binding_C"/>
    <property type="match status" value="1"/>
</dbReference>
<dbReference type="InterPro" id="IPR025110">
    <property type="entry name" value="AMP-bd_C"/>
</dbReference>
<dbReference type="InterPro" id="IPR042099">
    <property type="entry name" value="ANL_N_sf"/>
</dbReference>
<dbReference type="InterPro" id="IPR000873">
    <property type="entry name" value="AMP-dep_synth/lig_dom"/>
</dbReference>
<organism evidence="8 9">
    <name type="scientific">Sphaerotilus montanus</name>
    <dbReference type="NCBI Taxonomy" id="522889"/>
    <lineage>
        <taxon>Bacteria</taxon>
        <taxon>Pseudomonadati</taxon>
        <taxon>Pseudomonadota</taxon>
        <taxon>Betaproteobacteria</taxon>
        <taxon>Burkholderiales</taxon>
        <taxon>Sphaerotilaceae</taxon>
        <taxon>Sphaerotilus</taxon>
    </lineage>
</organism>
<keyword evidence="2 8" id="KW-0436">Ligase</keyword>
<dbReference type="AlphaFoldDB" id="A0A7Y9R0P0"/>
<gene>
    <name evidence="8" type="ORF">BDD16_004017</name>
</gene>
<dbReference type="PANTHER" id="PTHR43859:SF4">
    <property type="entry name" value="BUTANOATE--COA LIGASE AAE1-RELATED"/>
    <property type="match status" value="1"/>
</dbReference>
<dbReference type="Proteomes" id="UP000518288">
    <property type="component" value="Unassembled WGS sequence"/>
</dbReference>
<evidence type="ECO:0000256" key="3">
    <source>
        <dbReference type="ARBA" id="ARBA00022832"/>
    </source>
</evidence>
<name>A0A7Y9R0P0_9BURK</name>
<dbReference type="CDD" id="cd12119">
    <property type="entry name" value="ttLC_FACS_AlkK_like"/>
    <property type="match status" value="1"/>
</dbReference>
<sequence>MSTLMGQMMTMPLMISSLLVHAARHAADTEIVSKRVEGDLHRTTYREAELRSRKVAQAMARLGCVAGDRVGTLAWNGYRHFELYYGTSGSQLVCHTINPRLFPEQIAWIVGDAADRVLCFDLTFLPLVEKLAAHMPTVQHFVLMTDRAHMPAQTGLPNLLCYEELVEAENGDYAWPVFDEMSASSICYTSGTTGNPKGAVYSHRSTILHAFASTMPDAMDCSSSDVILPVVPMFHVNAWGLPYSAAMVGAKLVFPGPHLDGKSLYELFESEQVTFSAGVPTVWLGAINFMKANNLKVTSLKRTVIGGSACPPSMMRTLEDEFGLEVIHAWGMTELSPLGTLSKLKAKHKSLSPEAQHRLLEKQGRVIYGIDMAIVGDDGTEQPWDGKTTGDLVVRGQWVVNGYMGRPESPLQQIGGQDWFPTGDVATIDADGFMQITDRSKDVIKSGGEWISSIDLENVAMAHPSVMEAAAISCAHPKWDERPLLVVVRKAGQSVTRDELLAFYDGRIAKWQIPDDVVFVDELPHTATGKLQKLKLREQFKHYVLPTI</sequence>
<dbReference type="FunFam" id="3.30.300.30:FF:000008">
    <property type="entry name" value="2,3-dihydroxybenzoate-AMP ligase"/>
    <property type="match status" value="1"/>
</dbReference>
<feature type="signal peptide" evidence="5">
    <location>
        <begin position="1"/>
        <end position="22"/>
    </location>
</feature>
<keyword evidence="3" id="KW-0276">Fatty acid metabolism</keyword>
<evidence type="ECO:0000313" key="8">
    <source>
        <dbReference type="EMBL" id="NYG35031.1"/>
    </source>
</evidence>
<evidence type="ECO:0000256" key="2">
    <source>
        <dbReference type="ARBA" id="ARBA00022598"/>
    </source>
</evidence>
<dbReference type="Pfam" id="PF00501">
    <property type="entry name" value="AMP-binding"/>
    <property type="match status" value="1"/>
</dbReference>
<dbReference type="GO" id="GO:0006631">
    <property type="term" value="P:fatty acid metabolic process"/>
    <property type="evidence" value="ECO:0007669"/>
    <property type="project" value="UniProtKB-KW"/>
</dbReference>